<keyword evidence="1" id="KW-0812">Transmembrane</keyword>
<evidence type="ECO:0000256" key="1">
    <source>
        <dbReference type="SAM" id="Phobius"/>
    </source>
</evidence>
<accession>A0A2B0Y1P8</accession>
<reference evidence="2 3" key="1">
    <citation type="submission" date="2017-09" db="EMBL/GenBank/DDBJ databases">
        <title>Large-scale bioinformatics analysis of Bacillus genomes uncovers conserved roles of natural products in bacterial physiology.</title>
        <authorList>
            <consortium name="Agbiome Team Llc"/>
            <person name="Bleich R.M."/>
            <person name="Grubbs K.J."/>
            <person name="Santa Maria K.C."/>
            <person name="Allen S.E."/>
            <person name="Farag S."/>
            <person name="Shank E.A."/>
            <person name="Bowers A."/>
        </authorList>
    </citation>
    <scope>NUCLEOTIDE SEQUENCE [LARGE SCALE GENOMIC DNA]</scope>
    <source>
        <strain evidence="2 3">AFS081271</strain>
    </source>
</reference>
<dbReference type="EMBL" id="NUXH01000033">
    <property type="protein sequence ID" value="PFL71953.1"/>
    <property type="molecule type" value="Genomic_DNA"/>
</dbReference>
<dbReference type="RefSeq" id="WP_098555574.1">
    <property type="nucleotide sequence ID" value="NZ_NUXH01000033.1"/>
</dbReference>
<keyword evidence="1" id="KW-0472">Membrane</keyword>
<dbReference type="Proteomes" id="UP000222851">
    <property type="component" value="Unassembled WGS sequence"/>
</dbReference>
<feature type="transmembrane region" description="Helical" evidence="1">
    <location>
        <begin position="43"/>
        <end position="61"/>
    </location>
</feature>
<protein>
    <submittedName>
        <fullName evidence="2">Uncharacterized protein</fullName>
    </submittedName>
</protein>
<proteinExistence type="predicted"/>
<evidence type="ECO:0000313" key="3">
    <source>
        <dbReference type="Proteomes" id="UP000222851"/>
    </source>
</evidence>
<sequence length="67" mass="7491">MSRFFYLHAFLTAGSIIFVMALYGGIFIMIGSQERGFSLISRAGIGYIVVQMIPLFMRLLVEIAKAI</sequence>
<keyword evidence="1" id="KW-1133">Transmembrane helix</keyword>
<gene>
    <name evidence="2" type="ORF">COJ30_09375</name>
</gene>
<name>A0A2B0Y1P8_BACAN</name>
<dbReference type="AlphaFoldDB" id="A0A2B0Y1P8"/>
<comment type="caution">
    <text evidence="2">The sequence shown here is derived from an EMBL/GenBank/DDBJ whole genome shotgun (WGS) entry which is preliminary data.</text>
</comment>
<evidence type="ECO:0000313" key="2">
    <source>
        <dbReference type="EMBL" id="PFL71953.1"/>
    </source>
</evidence>
<organism evidence="2 3">
    <name type="scientific">Bacillus anthracis</name>
    <name type="common">anthrax bacterium</name>
    <dbReference type="NCBI Taxonomy" id="1392"/>
    <lineage>
        <taxon>Bacteria</taxon>
        <taxon>Bacillati</taxon>
        <taxon>Bacillota</taxon>
        <taxon>Bacilli</taxon>
        <taxon>Bacillales</taxon>
        <taxon>Bacillaceae</taxon>
        <taxon>Bacillus</taxon>
        <taxon>Bacillus cereus group</taxon>
    </lineage>
</organism>
<feature type="transmembrane region" description="Helical" evidence="1">
    <location>
        <begin position="6"/>
        <end position="31"/>
    </location>
</feature>